<evidence type="ECO:0000313" key="3">
    <source>
        <dbReference type="WBParaSite" id="SBAD_0000435701-mRNA-1"/>
    </source>
</evidence>
<keyword evidence="2" id="KW-1185">Reference proteome</keyword>
<reference evidence="1 2" key="2">
    <citation type="submission" date="2018-11" db="EMBL/GenBank/DDBJ databases">
        <authorList>
            <consortium name="Pathogen Informatics"/>
        </authorList>
    </citation>
    <scope>NUCLEOTIDE SEQUENCE [LARGE SCALE GENOMIC DNA]</scope>
</reference>
<sequence length="98" mass="10950">MTASRLATGHLTHASEHIQRDHQTEFLCGMSSVARFTSPVASQRVYVYWLVGRMPPVHRSVHPTAYLPGTCGGSHERLVALTPCDEQIYRLKSLRSAM</sequence>
<evidence type="ECO:0000313" key="1">
    <source>
        <dbReference type="EMBL" id="VDP03589.1"/>
    </source>
</evidence>
<evidence type="ECO:0000313" key="2">
    <source>
        <dbReference type="Proteomes" id="UP000270296"/>
    </source>
</evidence>
<dbReference type="Proteomes" id="UP000270296">
    <property type="component" value="Unassembled WGS sequence"/>
</dbReference>
<accession>A0A183IKM9</accession>
<protein>
    <submittedName>
        <fullName evidence="3">Transposase</fullName>
    </submittedName>
</protein>
<reference evidence="3" key="1">
    <citation type="submission" date="2016-06" db="UniProtKB">
        <authorList>
            <consortium name="WormBaseParasite"/>
        </authorList>
    </citation>
    <scope>IDENTIFICATION</scope>
</reference>
<dbReference type="WBParaSite" id="SBAD_0000435701-mRNA-1">
    <property type="protein sequence ID" value="SBAD_0000435701-mRNA-1"/>
    <property type="gene ID" value="SBAD_0000435701"/>
</dbReference>
<name>A0A183IKM9_9BILA</name>
<proteinExistence type="predicted"/>
<dbReference type="EMBL" id="UZAM01008170">
    <property type="protein sequence ID" value="VDP03589.1"/>
    <property type="molecule type" value="Genomic_DNA"/>
</dbReference>
<dbReference type="AlphaFoldDB" id="A0A183IKM9"/>
<gene>
    <name evidence="1" type="ORF">SBAD_LOCUS4175</name>
</gene>
<organism evidence="3">
    <name type="scientific">Soboliphyme baturini</name>
    <dbReference type="NCBI Taxonomy" id="241478"/>
    <lineage>
        <taxon>Eukaryota</taxon>
        <taxon>Metazoa</taxon>
        <taxon>Ecdysozoa</taxon>
        <taxon>Nematoda</taxon>
        <taxon>Enoplea</taxon>
        <taxon>Dorylaimia</taxon>
        <taxon>Dioctophymatida</taxon>
        <taxon>Dioctophymatoidea</taxon>
        <taxon>Soboliphymatidae</taxon>
        <taxon>Soboliphyme</taxon>
    </lineage>
</organism>